<reference evidence="1" key="1">
    <citation type="journal article" date="2021" name="Proc. Natl. Acad. Sci. U.S.A.">
        <title>Three genomes in the algal genus Volvox reveal the fate of a haploid sex-determining region after a transition to homothallism.</title>
        <authorList>
            <person name="Yamamoto K."/>
            <person name="Hamaji T."/>
            <person name="Kawai-Toyooka H."/>
            <person name="Matsuzaki R."/>
            <person name="Takahashi F."/>
            <person name="Nishimura Y."/>
            <person name="Kawachi M."/>
            <person name="Noguchi H."/>
            <person name="Minakuchi Y."/>
            <person name="Umen J.G."/>
            <person name="Toyoda A."/>
            <person name="Nozaki H."/>
        </authorList>
    </citation>
    <scope>NUCLEOTIDE SEQUENCE</scope>
    <source>
        <strain evidence="1">NIES-3786</strain>
    </source>
</reference>
<dbReference type="AlphaFoldDB" id="A0A8J4CS91"/>
<evidence type="ECO:0000313" key="2">
    <source>
        <dbReference type="Proteomes" id="UP000747110"/>
    </source>
</evidence>
<comment type="caution">
    <text evidence="1">The sequence shown here is derived from an EMBL/GenBank/DDBJ whole genome shotgun (WGS) entry which is preliminary data.</text>
</comment>
<gene>
    <name evidence="1" type="ORF">Vretifemale_16813</name>
</gene>
<dbReference type="EMBL" id="BNCP01000047">
    <property type="protein sequence ID" value="GIL88884.1"/>
    <property type="molecule type" value="Genomic_DNA"/>
</dbReference>
<dbReference type="Proteomes" id="UP000747110">
    <property type="component" value="Unassembled WGS sequence"/>
</dbReference>
<evidence type="ECO:0000313" key="1">
    <source>
        <dbReference type="EMBL" id="GIL88884.1"/>
    </source>
</evidence>
<protein>
    <submittedName>
        <fullName evidence="1">Uncharacterized protein</fullName>
    </submittedName>
</protein>
<organism evidence="1 2">
    <name type="scientific">Volvox reticuliferus</name>
    <dbReference type="NCBI Taxonomy" id="1737510"/>
    <lineage>
        <taxon>Eukaryota</taxon>
        <taxon>Viridiplantae</taxon>
        <taxon>Chlorophyta</taxon>
        <taxon>core chlorophytes</taxon>
        <taxon>Chlorophyceae</taxon>
        <taxon>CS clade</taxon>
        <taxon>Chlamydomonadales</taxon>
        <taxon>Volvocaceae</taxon>
        <taxon>Volvox</taxon>
    </lineage>
</organism>
<sequence>SSPVRIVKCVIDPVQHGVLHQQAAPTATTATATTATAATATAATATAATGTGTAGAATAAAAVTAAVTAMPGCSTCRRPMRPRCPLMTATAATAMDGTAGATVDLLSPVHIRCSRCRQQL</sequence>
<keyword evidence="2" id="KW-1185">Reference proteome</keyword>
<accession>A0A8J4CS91</accession>
<name>A0A8J4CS91_9CHLO</name>
<proteinExistence type="predicted"/>
<feature type="non-terminal residue" evidence="1">
    <location>
        <position position="1"/>
    </location>
</feature>